<reference evidence="1 2" key="3">
    <citation type="journal article" date="2013" name="Rice">
        <title>Improvement of the Oryza sativa Nipponbare reference genome using next generation sequence and optical map data.</title>
        <authorList>
            <person name="Kawahara Y."/>
            <person name="de la Bastide M."/>
            <person name="Hamilton J.P."/>
            <person name="Kanamori H."/>
            <person name="McCombie W.R."/>
            <person name="Ouyang S."/>
            <person name="Schwartz D.C."/>
            <person name="Tanaka T."/>
            <person name="Wu J."/>
            <person name="Zhou S."/>
            <person name="Childs K.L."/>
            <person name="Davidson R.M."/>
            <person name="Lin H."/>
            <person name="Quesada-Ocampo L."/>
            <person name="Vaillancourt B."/>
            <person name="Sakai H."/>
            <person name="Lee S.S."/>
            <person name="Kim J."/>
            <person name="Numa H."/>
            <person name="Itoh T."/>
            <person name="Buell C.R."/>
            <person name="Matsumoto T."/>
        </authorList>
    </citation>
    <scope>NUCLEOTIDE SEQUENCE [LARGE SCALE GENOMIC DNA]</scope>
    <source>
        <strain evidence="2">cv. Nipponbare</strain>
    </source>
</reference>
<sequence length="94" mass="10824">MRVVGLRVSWEFGTPLLPLPDFQPLFCPLTNLTHRPALPFFEISLGLDRFYMIFLGIKGCHMKLAYPCFRVPYIKSCLWHLDLSDADGNSYVLC</sequence>
<name>A0A0P0VND2_ORYSJ</name>
<dbReference type="PaxDb" id="39947-A0A0P0VND2"/>
<organism evidence="1 2">
    <name type="scientific">Oryza sativa subsp. japonica</name>
    <name type="common">Rice</name>
    <dbReference type="NCBI Taxonomy" id="39947"/>
    <lineage>
        <taxon>Eukaryota</taxon>
        <taxon>Viridiplantae</taxon>
        <taxon>Streptophyta</taxon>
        <taxon>Embryophyta</taxon>
        <taxon>Tracheophyta</taxon>
        <taxon>Spermatophyta</taxon>
        <taxon>Magnoliopsida</taxon>
        <taxon>Liliopsida</taxon>
        <taxon>Poales</taxon>
        <taxon>Poaceae</taxon>
        <taxon>BOP clade</taxon>
        <taxon>Oryzoideae</taxon>
        <taxon>Oryzeae</taxon>
        <taxon>Oryzinae</taxon>
        <taxon>Oryza</taxon>
        <taxon>Oryza sativa</taxon>
    </lineage>
</organism>
<evidence type="ECO:0000313" key="2">
    <source>
        <dbReference type="Proteomes" id="UP000059680"/>
    </source>
</evidence>
<dbReference type="InParanoid" id="A0A0P0VND2"/>
<keyword evidence="2" id="KW-1185">Reference proteome</keyword>
<dbReference type="Proteomes" id="UP000059680">
    <property type="component" value="Chromosome 2"/>
</dbReference>
<protein>
    <submittedName>
        <fullName evidence="1">Os02g0687550 protein</fullName>
    </submittedName>
</protein>
<evidence type="ECO:0000313" key="1">
    <source>
        <dbReference type="EMBL" id="BAS80347.1"/>
    </source>
</evidence>
<proteinExistence type="predicted"/>
<reference evidence="1 2" key="2">
    <citation type="journal article" date="2013" name="Plant Cell Physiol.">
        <title>Rice Annotation Project Database (RAP-DB): an integrative and interactive database for rice genomics.</title>
        <authorList>
            <person name="Sakai H."/>
            <person name="Lee S.S."/>
            <person name="Tanaka T."/>
            <person name="Numa H."/>
            <person name="Kim J."/>
            <person name="Kawahara Y."/>
            <person name="Wakimoto H."/>
            <person name="Yang C.C."/>
            <person name="Iwamoto M."/>
            <person name="Abe T."/>
            <person name="Yamada Y."/>
            <person name="Muto A."/>
            <person name="Inokuchi H."/>
            <person name="Ikemura T."/>
            <person name="Matsumoto T."/>
            <person name="Sasaki T."/>
            <person name="Itoh T."/>
        </authorList>
    </citation>
    <scope>NUCLEOTIDE SEQUENCE [LARGE SCALE GENOMIC DNA]</scope>
    <source>
        <strain evidence="2">cv. Nipponbare</strain>
    </source>
</reference>
<dbReference type="EMBL" id="AP014958">
    <property type="protein sequence ID" value="BAS80347.1"/>
    <property type="molecule type" value="Genomic_DNA"/>
</dbReference>
<dbReference type="AlphaFoldDB" id="A0A0P0VND2"/>
<gene>
    <name evidence="1" type="ordered locus">Os02g0687550</name>
    <name evidence="1" type="ORF">OSNPB_020687550</name>
</gene>
<reference evidence="2" key="1">
    <citation type="journal article" date="2005" name="Nature">
        <title>The map-based sequence of the rice genome.</title>
        <authorList>
            <consortium name="International rice genome sequencing project (IRGSP)"/>
            <person name="Matsumoto T."/>
            <person name="Wu J."/>
            <person name="Kanamori H."/>
            <person name="Katayose Y."/>
            <person name="Fujisawa M."/>
            <person name="Namiki N."/>
            <person name="Mizuno H."/>
            <person name="Yamamoto K."/>
            <person name="Antonio B.A."/>
            <person name="Baba T."/>
            <person name="Sakata K."/>
            <person name="Nagamura Y."/>
            <person name="Aoki H."/>
            <person name="Arikawa K."/>
            <person name="Arita K."/>
            <person name="Bito T."/>
            <person name="Chiden Y."/>
            <person name="Fujitsuka N."/>
            <person name="Fukunaka R."/>
            <person name="Hamada M."/>
            <person name="Harada C."/>
            <person name="Hayashi A."/>
            <person name="Hijishita S."/>
            <person name="Honda M."/>
            <person name="Hosokawa S."/>
            <person name="Ichikawa Y."/>
            <person name="Idonuma A."/>
            <person name="Iijima M."/>
            <person name="Ikeda M."/>
            <person name="Ikeno M."/>
            <person name="Ito K."/>
            <person name="Ito S."/>
            <person name="Ito T."/>
            <person name="Ito Y."/>
            <person name="Ito Y."/>
            <person name="Iwabuchi A."/>
            <person name="Kamiya K."/>
            <person name="Karasawa W."/>
            <person name="Kurita K."/>
            <person name="Katagiri S."/>
            <person name="Kikuta A."/>
            <person name="Kobayashi H."/>
            <person name="Kobayashi N."/>
            <person name="Machita K."/>
            <person name="Maehara T."/>
            <person name="Masukawa M."/>
            <person name="Mizubayashi T."/>
            <person name="Mukai Y."/>
            <person name="Nagasaki H."/>
            <person name="Nagata Y."/>
            <person name="Naito S."/>
            <person name="Nakashima M."/>
            <person name="Nakama Y."/>
            <person name="Nakamichi Y."/>
            <person name="Nakamura M."/>
            <person name="Meguro A."/>
            <person name="Negishi M."/>
            <person name="Ohta I."/>
            <person name="Ohta T."/>
            <person name="Okamoto M."/>
            <person name="Ono N."/>
            <person name="Saji S."/>
            <person name="Sakaguchi M."/>
            <person name="Sakai K."/>
            <person name="Shibata M."/>
            <person name="Shimokawa T."/>
            <person name="Song J."/>
            <person name="Takazaki Y."/>
            <person name="Terasawa K."/>
            <person name="Tsugane M."/>
            <person name="Tsuji K."/>
            <person name="Ueda S."/>
            <person name="Waki K."/>
            <person name="Yamagata H."/>
            <person name="Yamamoto M."/>
            <person name="Yamamoto S."/>
            <person name="Yamane H."/>
            <person name="Yoshiki S."/>
            <person name="Yoshihara R."/>
            <person name="Yukawa K."/>
            <person name="Zhong H."/>
            <person name="Yano M."/>
            <person name="Yuan Q."/>
            <person name="Ouyang S."/>
            <person name="Liu J."/>
            <person name="Jones K.M."/>
            <person name="Gansberger K."/>
            <person name="Moffat K."/>
            <person name="Hill J."/>
            <person name="Bera J."/>
            <person name="Fadrosh D."/>
            <person name="Jin S."/>
            <person name="Johri S."/>
            <person name="Kim M."/>
            <person name="Overton L."/>
            <person name="Reardon M."/>
            <person name="Tsitrin T."/>
            <person name="Vuong H."/>
            <person name="Weaver B."/>
            <person name="Ciecko A."/>
            <person name="Tallon L."/>
            <person name="Jackson J."/>
            <person name="Pai G."/>
            <person name="Aken S.V."/>
            <person name="Utterback T."/>
            <person name="Reidmuller S."/>
            <person name="Feldblyum T."/>
            <person name="Hsiao J."/>
            <person name="Zismann V."/>
            <person name="Iobst S."/>
            <person name="de Vazeille A.R."/>
            <person name="Buell C.R."/>
            <person name="Ying K."/>
            <person name="Li Y."/>
            <person name="Lu T."/>
            <person name="Huang Y."/>
            <person name="Zhao Q."/>
            <person name="Feng Q."/>
            <person name="Zhang L."/>
            <person name="Zhu J."/>
            <person name="Weng Q."/>
            <person name="Mu J."/>
            <person name="Lu Y."/>
            <person name="Fan D."/>
            <person name="Liu Y."/>
            <person name="Guan J."/>
            <person name="Zhang Y."/>
            <person name="Yu S."/>
            <person name="Liu X."/>
            <person name="Zhang Y."/>
            <person name="Hong G."/>
            <person name="Han B."/>
            <person name="Choisne N."/>
            <person name="Demange N."/>
            <person name="Orjeda G."/>
            <person name="Samain S."/>
            <person name="Cattolico L."/>
            <person name="Pelletier E."/>
            <person name="Couloux A."/>
            <person name="Segurens B."/>
            <person name="Wincker P."/>
            <person name="D'Hont A."/>
            <person name="Scarpelli C."/>
            <person name="Weissenbach J."/>
            <person name="Salanoubat M."/>
            <person name="Quetier F."/>
            <person name="Yu Y."/>
            <person name="Kim H.R."/>
            <person name="Rambo T."/>
            <person name="Currie J."/>
            <person name="Collura K."/>
            <person name="Luo M."/>
            <person name="Yang T."/>
            <person name="Ammiraju J.S.S."/>
            <person name="Engler F."/>
            <person name="Soderlund C."/>
            <person name="Wing R.A."/>
            <person name="Palmer L.E."/>
            <person name="de la Bastide M."/>
            <person name="Spiegel L."/>
            <person name="Nascimento L."/>
            <person name="Zutavern T."/>
            <person name="O'Shaughnessy A."/>
            <person name="Dike S."/>
            <person name="Dedhia N."/>
            <person name="Preston R."/>
            <person name="Balija V."/>
            <person name="McCombie W.R."/>
            <person name="Chow T."/>
            <person name="Chen H."/>
            <person name="Chung M."/>
            <person name="Chen C."/>
            <person name="Shaw J."/>
            <person name="Wu H."/>
            <person name="Hsiao K."/>
            <person name="Chao Y."/>
            <person name="Chu M."/>
            <person name="Cheng C."/>
            <person name="Hour A."/>
            <person name="Lee P."/>
            <person name="Lin S."/>
            <person name="Lin Y."/>
            <person name="Liou J."/>
            <person name="Liu S."/>
            <person name="Hsing Y."/>
            <person name="Raghuvanshi S."/>
            <person name="Mohanty A."/>
            <person name="Bharti A.K."/>
            <person name="Gaur A."/>
            <person name="Gupta V."/>
            <person name="Kumar D."/>
            <person name="Ravi V."/>
            <person name="Vij S."/>
            <person name="Kapur A."/>
            <person name="Khurana P."/>
            <person name="Khurana P."/>
            <person name="Khurana J.P."/>
            <person name="Tyagi A.K."/>
            <person name="Gaikwad K."/>
            <person name="Singh A."/>
            <person name="Dalal V."/>
            <person name="Srivastava S."/>
            <person name="Dixit A."/>
            <person name="Pal A.K."/>
            <person name="Ghazi I.A."/>
            <person name="Yadav M."/>
            <person name="Pandit A."/>
            <person name="Bhargava A."/>
            <person name="Sureshbabu K."/>
            <person name="Batra K."/>
            <person name="Sharma T.R."/>
            <person name="Mohapatra T."/>
            <person name="Singh N.K."/>
            <person name="Messing J."/>
            <person name="Nelson A.B."/>
            <person name="Fuks G."/>
            <person name="Kavchok S."/>
            <person name="Keizer G."/>
            <person name="Linton E."/>
            <person name="Llaca V."/>
            <person name="Song R."/>
            <person name="Tanyolac B."/>
            <person name="Young S."/>
            <person name="Ho-Il K."/>
            <person name="Hahn J.H."/>
            <person name="Sangsakoo G."/>
            <person name="Vanavichit A."/>
            <person name="de Mattos Luiz.A.T."/>
            <person name="Zimmer P.D."/>
            <person name="Malone G."/>
            <person name="Dellagostin O."/>
            <person name="de Oliveira A.C."/>
            <person name="Bevan M."/>
            <person name="Bancroft I."/>
            <person name="Minx P."/>
            <person name="Cordum H."/>
            <person name="Wilson R."/>
            <person name="Cheng Z."/>
            <person name="Jin W."/>
            <person name="Jiang J."/>
            <person name="Leong S.A."/>
            <person name="Iwama H."/>
            <person name="Gojobori T."/>
            <person name="Itoh T."/>
            <person name="Niimura Y."/>
            <person name="Fujii Y."/>
            <person name="Habara T."/>
            <person name="Sakai H."/>
            <person name="Sato Y."/>
            <person name="Wilson G."/>
            <person name="Kumar K."/>
            <person name="McCouch S."/>
            <person name="Juretic N."/>
            <person name="Hoen D."/>
            <person name="Wright S."/>
            <person name="Bruskiewich R."/>
            <person name="Bureau T."/>
            <person name="Miyao A."/>
            <person name="Hirochika H."/>
            <person name="Nishikawa T."/>
            <person name="Kadowaki K."/>
            <person name="Sugiura M."/>
            <person name="Burr B."/>
            <person name="Sasaki T."/>
        </authorList>
    </citation>
    <scope>NUCLEOTIDE SEQUENCE [LARGE SCALE GENOMIC DNA]</scope>
    <source>
        <strain evidence="2">cv. Nipponbare</strain>
    </source>
</reference>
<dbReference type="Gramene" id="Os02t0687550-00">
    <property type="protein sequence ID" value="Os02t0687550-00"/>
    <property type="gene ID" value="Os02g0687550"/>
</dbReference>
<accession>A0A0P0VND2</accession>